<dbReference type="CDD" id="cd00118">
    <property type="entry name" value="LysM"/>
    <property type="match status" value="2"/>
</dbReference>
<dbReference type="InterPro" id="IPR018392">
    <property type="entry name" value="LysM"/>
</dbReference>
<evidence type="ECO:0000256" key="3">
    <source>
        <dbReference type="SAM" id="SignalP"/>
    </source>
</evidence>
<protein>
    <submittedName>
        <fullName evidence="5">LysM domain protein</fullName>
    </submittedName>
</protein>
<evidence type="ECO:0000313" key="6">
    <source>
        <dbReference type="Proteomes" id="UP000004088"/>
    </source>
</evidence>
<organism evidence="5 6">
    <name type="scientific">Kingella denitrificans ATCC 33394</name>
    <dbReference type="NCBI Taxonomy" id="888741"/>
    <lineage>
        <taxon>Bacteria</taxon>
        <taxon>Pseudomonadati</taxon>
        <taxon>Pseudomonadota</taxon>
        <taxon>Betaproteobacteria</taxon>
        <taxon>Neisseriales</taxon>
        <taxon>Neisseriaceae</taxon>
        <taxon>Kingella</taxon>
    </lineage>
</organism>
<dbReference type="InterPro" id="IPR050570">
    <property type="entry name" value="Cell_wall_metabolism_enzyme"/>
</dbReference>
<dbReference type="Pfam" id="PF01476">
    <property type="entry name" value="LysM"/>
    <property type="match status" value="2"/>
</dbReference>
<dbReference type="STRING" id="888741.HMPREF9098_1169"/>
<feature type="domain" description="LysM" evidence="4">
    <location>
        <begin position="188"/>
        <end position="231"/>
    </location>
</feature>
<dbReference type="CDD" id="cd12797">
    <property type="entry name" value="M23_peptidase"/>
    <property type="match status" value="1"/>
</dbReference>
<dbReference type="Pfam" id="PF01551">
    <property type="entry name" value="Peptidase_M23"/>
    <property type="match status" value="1"/>
</dbReference>
<dbReference type="InterPro" id="IPR016047">
    <property type="entry name" value="M23ase_b-sheet_dom"/>
</dbReference>
<dbReference type="PANTHER" id="PTHR21666">
    <property type="entry name" value="PEPTIDASE-RELATED"/>
    <property type="match status" value="1"/>
</dbReference>
<dbReference type="SMART" id="SM00257">
    <property type="entry name" value="LysM"/>
    <property type="match status" value="2"/>
</dbReference>
<feature type="signal peptide" evidence="3">
    <location>
        <begin position="1"/>
        <end position="18"/>
    </location>
</feature>
<dbReference type="SUPFAM" id="SSF54106">
    <property type="entry name" value="LysM domain"/>
    <property type="match status" value="2"/>
</dbReference>
<evidence type="ECO:0000259" key="4">
    <source>
        <dbReference type="PROSITE" id="PS51782"/>
    </source>
</evidence>
<accession>F0EZ85</accession>
<dbReference type="HOGENOM" id="CLU_029425_0_3_4"/>
<evidence type="ECO:0000256" key="1">
    <source>
        <dbReference type="ARBA" id="ARBA00038420"/>
    </source>
</evidence>
<dbReference type="SUPFAM" id="SSF51261">
    <property type="entry name" value="Duplicated hybrid motif"/>
    <property type="match status" value="1"/>
</dbReference>
<name>F0EZ85_9NEIS</name>
<sequence>MMNRIRFARPLVSSLAVAALLSACSAAQQSPAPVVNGSSNGSVPVYSGSAPVYSGNSGSVSTDGGNPYGINTNGGVPAVPGAPADSGSVPVTTAPPYTAPSAPVVSAPAAGTGTYVPNYAPVDRNAVQHRVVQGDTVYNISKRYGITEDQLRQWNNLSDNNIVKGQTLRVKPFGHSGSGSAPVINGTSTHRVVAGDTVYNISKRYGMSENQLRQLNNLSGNNIHLGQVLNVRGGTQSTPVTAPPVAVSQPAPVITVTRTVETPAVSAIPAPVSSARANTRDGIAWQTPMLNARITEPYQEGKTRGIKIGNGAGQNVLAAATGQVIHIGPLRNHGTVVIVQHSPKYLTAYGQVQNVLVGKGQNVQRGQTLAVTGSQPLYFEIRSSGTPQNPAQYISF</sequence>
<keyword evidence="6" id="KW-1185">Reference proteome</keyword>
<comment type="caution">
    <text evidence="5">The sequence shown here is derived from an EMBL/GenBank/DDBJ whole genome shotgun (WGS) entry which is preliminary data.</text>
</comment>
<feature type="region of interest" description="Disordered" evidence="2">
    <location>
        <begin position="56"/>
        <end position="93"/>
    </location>
</feature>
<dbReference type="PROSITE" id="PS51257">
    <property type="entry name" value="PROKAR_LIPOPROTEIN"/>
    <property type="match status" value="1"/>
</dbReference>
<reference evidence="5 6" key="1">
    <citation type="submission" date="2011-01" db="EMBL/GenBank/DDBJ databases">
        <authorList>
            <person name="Muzny D."/>
            <person name="Qin X."/>
            <person name="Deng J."/>
            <person name="Jiang H."/>
            <person name="Liu Y."/>
            <person name="Qu J."/>
            <person name="Song X.-Z."/>
            <person name="Zhang L."/>
            <person name="Thornton R."/>
            <person name="Coyle M."/>
            <person name="Francisco L."/>
            <person name="Jackson L."/>
            <person name="Javaid M."/>
            <person name="Korchina V."/>
            <person name="Kovar C."/>
            <person name="Mata R."/>
            <person name="Mathew T."/>
            <person name="Ngo R."/>
            <person name="Nguyen L."/>
            <person name="Nguyen N."/>
            <person name="Okwuonu G."/>
            <person name="Ongeri F."/>
            <person name="Pham C."/>
            <person name="Simmons D."/>
            <person name="Wilczek-Boney K."/>
            <person name="Hale W."/>
            <person name="Jakkamsetti A."/>
            <person name="Pham P."/>
            <person name="Ruth R."/>
            <person name="San Lucas F."/>
            <person name="Warren J."/>
            <person name="Zhang J."/>
            <person name="Zhao Z."/>
            <person name="Zhou C."/>
            <person name="Zhu D."/>
            <person name="Lee S."/>
            <person name="Bess C."/>
            <person name="Blankenburg K."/>
            <person name="Forbes L."/>
            <person name="Fu Q."/>
            <person name="Gubbala S."/>
            <person name="Hirani K."/>
            <person name="Jayaseelan J.C."/>
            <person name="Lara F."/>
            <person name="Munidasa M."/>
            <person name="Palculict T."/>
            <person name="Patil S."/>
            <person name="Pu L.-L."/>
            <person name="Saada N."/>
            <person name="Tang L."/>
            <person name="Weissenberger G."/>
            <person name="Zhu Y."/>
            <person name="Hemphill L."/>
            <person name="Shang Y."/>
            <person name="Youmans B."/>
            <person name="Ayvaz T."/>
            <person name="Ross M."/>
            <person name="Santibanez J."/>
            <person name="Aqrawi P."/>
            <person name="Gross S."/>
            <person name="Joshi V."/>
            <person name="Fowler G."/>
            <person name="Nazareth L."/>
            <person name="Reid J."/>
            <person name="Worley K."/>
            <person name="Petrosino J."/>
            <person name="Highlander S."/>
            <person name="Gibbs R."/>
        </authorList>
    </citation>
    <scope>NUCLEOTIDE SEQUENCE [LARGE SCALE GENOMIC DNA]</scope>
    <source>
        <strain evidence="5 6">ATCC 33394</strain>
    </source>
</reference>
<evidence type="ECO:0000313" key="5">
    <source>
        <dbReference type="EMBL" id="EGC17410.1"/>
    </source>
</evidence>
<proteinExistence type="inferred from homology"/>
<feature type="chain" id="PRO_5003251492" evidence="3">
    <location>
        <begin position="19"/>
        <end position="396"/>
    </location>
</feature>
<dbReference type="Proteomes" id="UP000004088">
    <property type="component" value="Unassembled WGS sequence"/>
</dbReference>
<dbReference type="GO" id="GO:0004222">
    <property type="term" value="F:metalloendopeptidase activity"/>
    <property type="evidence" value="ECO:0007669"/>
    <property type="project" value="TreeGrafter"/>
</dbReference>
<dbReference type="PANTHER" id="PTHR21666:SF263">
    <property type="entry name" value="MUREIN HYDROLASE ACTIVATOR NLPD"/>
    <property type="match status" value="1"/>
</dbReference>
<dbReference type="AlphaFoldDB" id="F0EZ85"/>
<feature type="domain" description="LysM" evidence="4">
    <location>
        <begin position="127"/>
        <end position="170"/>
    </location>
</feature>
<keyword evidence="3" id="KW-0732">Signal</keyword>
<dbReference type="InterPro" id="IPR036779">
    <property type="entry name" value="LysM_dom_sf"/>
</dbReference>
<gene>
    <name evidence="5" type="ORF">HMPREF9098_1169</name>
</gene>
<dbReference type="RefSeq" id="WP_003782651.1">
    <property type="nucleotide sequence ID" value="NZ_GL870929.1"/>
</dbReference>
<dbReference type="InterPro" id="IPR011055">
    <property type="entry name" value="Dup_hybrid_motif"/>
</dbReference>
<dbReference type="PROSITE" id="PS51782">
    <property type="entry name" value="LYSM"/>
    <property type="match status" value="2"/>
</dbReference>
<dbReference type="Gene3D" id="3.10.350.10">
    <property type="entry name" value="LysM domain"/>
    <property type="match status" value="2"/>
</dbReference>
<evidence type="ECO:0000256" key="2">
    <source>
        <dbReference type="SAM" id="MobiDB-lite"/>
    </source>
</evidence>
<feature type="compositionally biased region" description="Polar residues" evidence="2">
    <location>
        <begin position="56"/>
        <end position="74"/>
    </location>
</feature>
<comment type="similarity">
    <text evidence="1">Belongs to the E.coli NlpD/Haemophilus LppB family.</text>
</comment>
<dbReference type="Gene3D" id="2.70.70.10">
    <property type="entry name" value="Glucose Permease (Domain IIA)"/>
    <property type="match status" value="1"/>
</dbReference>
<dbReference type="EMBL" id="AEWV01000019">
    <property type="protein sequence ID" value="EGC17410.1"/>
    <property type="molecule type" value="Genomic_DNA"/>
</dbReference>